<keyword evidence="9 11" id="KW-0472">Membrane</keyword>
<gene>
    <name evidence="16" type="ORF">ACFQ27_12455</name>
</gene>
<dbReference type="Gene3D" id="2.40.170.20">
    <property type="entry name" value="TonB-dependent receptor, beta-barrel domain"/>
    <property type="match status" value="1"/>
</dbReference>
<feature type="signal peptide" evidence="13">
    <location>
        <begin position="1"/>
        <end position="24"/>
    </location>
</feature>
<proteinExistence type="inferred from homology"/>
<reference evidence="17" key="1">
    <citation type="journal article" date="2019" name="Int. J. Syst. Evol. Microbiol.">
        <title>The Global Catalogue of Microorganisms (GCM) 10K type strain sequencing project: providing services to taxonomists for standard genome sequencing and annotation.</title>
        <authorList>
            <consortium name="The Broad Institute Genomics Platform"/>
            <consortium name="The Broad Institute Genome Sequencing Center for Infectious Disease"/>
            <person name="Wu L."/>
            <person name="Ma J."/>
        </authorList>
    </citation>
    <scope>NUCLEOTIDE SEQUENCE [LARGE SCALE GENOMIC DNA]</scope>
    <source>
        <strain evidence="17">CCUG 55074</strain>
    </source>
</reference>
<keyword evidence="6" id="KW-0408">Iron</keyword>
<protein>
    <submittedName>
        <fullName evidence="16">TonB-dependent receptor</fullName>
    </submittedName>
</protein>
<dbReference type="Pfam" id="PF07715">
    <property type="entry name" value="Plug"/>
    <property type="match status" value="1"/>
</dbReference>
<comment type="caution">
    <text evidence="16">The sequence shown here is derived from an EMBL/GenBank/DDBJ whole genome shotgun (WGS) entry which is preliminary data.</text>
</comment>
<keyword evidence="3 11" id="KW-1134">Transmembrane beta strand</keyword>
<organism evidence="16 17">
    <name type="scientific">Phenylobacterium conjunctum</name>
    <dbReference type="NCBI Taxonomy" id="1298959"/>
    <lineage>
        <taxon>Bacteria</taxon>
        <taxon>Pseudomonadati</taxon>
        <taxon>Pseudomonadota</taxon>
        <taxon>Alphaproteobacteria</taxon>
        <taxon>Caulobacterales</taxon>
        <taxon>Caulobacteraceae</taxon>
        <taxon>Phenylobacterium</taxon>
    </lineage>
</organism>
<dbReference type="EMBL" id="JBHTLQ010000026">
    <property type="protein sequence ID" value="MFD1191392.1"/>
    <property type="molecule type" value="Genomic_DNA"/>
</dbReference>
<dbReference type="InterPro" id="IPR012910">
    <property type="entry name" value="Plug_dom"/>
</dbReference>
<keyword evidence="10 11" id="KW-0998">Cell outer membrane</keyword>
<evidence type="ECO:0000313" key="17">
    <source>
        <dbReference type="Proteomes" id="UP001597216"/>
    </source>
</evidence>
<dbReference type="PROSITE" id="PS52016">
    <property type="entry name" value="TONB_DEPENDENT_REC_3"/>
    <property type="match status" value="1"/>
</dbReference>
<evidence type="ECO:0000256" key="9">
    <source>
        <dbReference type="ARBA" id="ARBA00023136"/>
    </source>
</evidence>
<feature type="domain" description="TonB-dependent receptor-like beta-barrel" evidence="14">
    <location>
        <begin position="323"/>
        <end position="834"/>
    </location>
</feature>
<dbReference type="Proteomes" id="UP001597216">
    <property type="component" value="Unassembled WGS sequence"/>
</dbReference>
<keyword evidence="8 12" id="KW-0798">TonB box</keyword>
<evidence type="ECO:0000256" key="10">
    <source>
        <dbReference type="ARBA" id="ARBA00023237"/>
    </source>
</evidence>
<dbReference type="PANTHER" id="PTHR32552">
    <property type="entry name" value="FERRICHROME IRON RECEPTOR-RELATED"/>
    <property type="match status" value="1"/>
</dbReference>
<dbReference type="InterPro" id="IPR039426">
    <property type="entry name" value="TonB-dep_rcpt-like"/>
</dbReference>
<keyword evidence="2 11" id="KW-0813">Transport</keyword>
<evidence type="ECO:0000259" key="14">
    <source>
        <dbReference type="Pfam" id="PF00593"/>
    </source>
</evidence>
<keyword evidence="16" id="KW-0675">Receptor</keyword>
<evidence type="ECO:0000256" key="4">
    <source>
        <dbReference type="ARBA" id="ARBA00022496"/>
    </source>
</evidence>
<keyword evidence="7" id="KW-0406">Ion transport</keyword>
<keyword evidence="17" id="KW-1185">Reference proteome</keyword>
<evidence type="ECO:0000256" key="3">
    <source>
        <dbReference type="ARBA" id="ARBA00022452"/>
    </source>
</evidence>
<dbReference type="SUPFAM" id="SSF56935">
    <property type="entry name" value="Porins"/>
    <property type="match status" value="1"/>
</dbReference>
<evidence type="ECO:0000256" key="6">
    <source>
        <dbReference type="ARBA" id="ARBA00023004"/>
    </source>
</evidence>
<dbReference type="InterPro" id="IPR000531">
    <property type="entry name" value="Beta-barrel_TonB"/>
</dbReference>
<evidence type="ECO:0000256" key="7">
    <source>
        <dbReference type="ARBA" id="ARBA00023065"/>
    </source>
</evidence>
<evidence type="ECO:0000256" key="13">
    <source>
        <dbReference type="SAM" id="SignalP"/>
    </source>
</evidence>
<evidence type="ECO:0000256" key="12">
    <source>
        <dbReference type="RuleBase" id="RU003357"/>
    </source>
</evidence>
<comment type="similarity">
    <text evidence="11 12">Belongs to the TonB-dependent receptor family.</text>
</comment>
<dbReference type="RefSeq" id="WP_377353816.1">
    <property type="nucleotide sequence ID" value="NZ_JBHTLQ010000026.1"/>
</dbReference>
<feature type="domain" description="TonB-dependent receptor plug" evidence="15">
    <location>
        <begin position="45"/>
        <end position="149"/>
    </location>
</feature>
<sequence length="891" mass="96454">MANRLGLFATSALAVSLIAGAAHAQGASNVIEELVVTAEKREQSLQDIAVAVSAFTSEKRDLVGINSVADLTNFTPGLQYSSQLDRISLRGVGRLTNVHGADGAVAIYSDGIYTSSTVEAGKTPLFVDRTEVLRGPQGTLYGRNSIGGAINVISKRPTDDFQGEIRANFANYNRRTLEGTISGPTPIPGVSYRLGANWDKQTKGWIDNIVPGMPDEGNVVDTKYFEGQLKFDFNDNFEGWVKLSASEWNNGGGGPGSRATWTPAPFPTLEAANAALVLNPGYGCSGKVTNVVNASPMGCVNPALTDPRKIASTVPYKVRLDDTYSLASEWTYHFADMDLKYVGGGQMYHYYLDGPTPVDHTAPITAYTLPGGLVINPRYAFNYQEDLRWVSHELNLASTSDSDFQWLLGAYYYSEAYEQPTYTYLPDQAQASGPFGLPGTFCAATGGICAPQQGRRIYDDVPHLDIKSKAVFGQIDWQFTPTWKTTIGLRYSHDRKSGYEDLRLRCFAIAGCFAKPELNAFIPGGIPLIDLTQTPSVVGAPAPGTPLPKGVTSYTTYDPTTGFAHRTYDDSWSAVTGTAGVQWDPDSSTMAYARYSRGYKAGGFRIGIDTTLGASPETAEETVDAFEIGLKKNWSTLQANIAVFRYNYQNAQVPLTVAQTAGGLGQANSIFYNIPKAISQGVELETIWQPINNLQILFNYSYLDAHVTESVGTVDPVDPSALDPLARPVGTTTSADIFTAGLPGGGFQRGQNLAGQQMPNAPKNKVALNANYTWDFANGGSLIASASYLWRDAQYGSIFNRAYTRSPSWDQVDARLTWRAPGDKLTVILWGKNLLDELGYEGGPGAARRAGSNYNNPLLGQAQTNFVEGIASSYPLTAPRTFGLELQYKFN</sequence>
<evidence type="ECO:0000256" key="1">
    <source>
        <dbReference type="ARBA" id="ARBA00004571"/>
    </source>
</evidence>
<evidence type="ECO:0000256" key="11">
    <source>
        <dbReference type="PROSITE-ProRule" id="PRU01360"/>
    </source>
</evidence>
<comment type="subcellular location">
    <subcellularLocation>
        <location evidence="1 11">Cell outer membrane</location>
        <topology evidence="1 11">Multi-pass membrane protein</topology>
    </subcellularLocation>
</comment>
<dbReference type="PANTHER" id="PTHR32552:SF81">
    <property type="entry name" value="TONB-DEPENDENT OUTER MEMBRANE RECEPTOR"/>
    <property type="match status" value="1"/>
</dbReference>
<evidence type="ECO:0000256" key="8">
    <source>
        <dbReference type="ARBA" id="ARBA00023077"/>
    </source>
</evidence>
<keyword evidence="13" id="KW-0732">Signal</keyword>
<keyword evidence="5 11" id="KW-0812">Transmembrane</keyword>
<evidence type="ECO:0000259" key="15">
    <source>
        <dbReference type="Pfam" id="PF07715"/>
    </source>
</evidence>
<evidence type="ECO:0000256" key="5">
    <source>
        <dbReference type="ARBA" id="ARBA00022692"/>
    </source>
</evidence>
<feature type="chain" id="PRO_5047226675" evidence="13">
    <location>
        <begin position="25"/>
        <end position="891"/>
    </location>
</feature>
<accession>A0ABW3T2M1</accession>
<dbReference type="InterPro" id="IPR036942">
    <property type="entry name" value="Beta-barrel_TonB_sf"/>
</dbReference>
<evidence type="ECO:0000313" key="16">
    <source>
        <dbReference type="EMBL" id="MFD1191392.1"/>
    </source>
</evidence>
<keyword evidence="4" id="KW-0410">Iron transport</keyword>
<evidence type="ECO:0000256" key="2">
    <source>
        <dbReference type="ARBA" id="ARBA00022448"/>
    </source>
</evidence>
<dbReference type="Pfam" id="PF00593">
    <property type="entry name" value="TonB_dep_Rec_b-barrel"/>
    <property type="match status" value="1"/>
</dbReference>
<name>A0ABW3T2M1_9CAUL</name>